<dbReference type="AlphaFoldDB" id="A0A0B5FEL4"/>
<feature type="transmembrane region" description="Helical" evidence="1">
    <location>
        <begin position="217"/>
        <end position="234"/>
    </location>
</feature>
<evidence type="ECO:0000313" key="3">
    <source>
        <dbReference type="EMBL" id="AJF06542.1"/>
    </source>
</evidence>
<keyword evidence="1" id="KW-0812">Transmembrane</keyword>
<evidence type="ECO:0000259" key="2">
    <source>
        <dbReference type="Pfam" id="PF07589"/>
    </source>
</evidence>
<proteinExistence type="predicted"/>
<gene>
    <name evidence="3" type="ORF">GSUB_08235</name>
</gene>
<keyword evidence="1" id="KW-0472">Membrane</keyword>
<evidence type="ECO:0000313" key="4">
    <source>
        <dbReference type="Proteomes" id="UP000035036"/>
    </source>
</evidence>
<dbReference type="KEGG" id="gsb:GSUB_08235"/>
<organism evidence="3 4">
    <name type="scientific">Geoalkalibacter subterraneus</name>
    <dbReference type="NCBI Taxonomy" id="483547"/>
    <lineage>
        <taxon>Bacteria</taxon>
        <taxon>Pseudomonadati</taxon>
        <taxon>Thermodesulfobacteriota</taxon>
        <taxon>Desulfuromonadia</taxon>
        <taxon>Desulfuromonadales</taxon>
        <taxon>Geoalkalibacteraceae</taxon>
        <taxon>Geoalkalibacter</taxon>
    </lineage>
</organism>
<accession>A0A0B5FEL4</accession>
<name>A0A0B5FEL4_9BACT</name>
<evidence type="ECO:0000256" key="1">
    <source>
        <dbReference type="SAM" id="Phobius"/>
    </source>
</evidence>
<sequence>MKKIILTLALLIVTGSSSWALTYEFFGVSESGAFGTASMEITIQSNTLMLTLDNTSPLTVDGETNAPGIVGFGFFLENDVDLSSWSLTAFDSGANSLTIGDNTGTGLWEMHSDSVNGIELDYMPHLQDIKGALYNPLQTEGFGAEPNYFTQATLTMIFSDMPIIEIEEQDLGSGLSGTTFVRMKNVGEDGDDSLKLPGTFIPNGGGGGGFDVIPEPGTFLLFGAGLLGLGLWGARRKS</sequence>
<reference evidence="3 4" key="1">
    <citation type="journal article" date="2015" name="Genome Announc.">
        <title>Genomes of Geoalkalibacter ferrihydriticus Z-0531T and Geoalkalibacter subterraneus Red1T, Two Haloalkaliphilic Metal-Reducing Deltaproteobacteria.</title>
        <authorList>
            <person name="Badalamenti J.P."/>
            <person name="Krajmalnik-Brown R."/>
            <person name="Torres C.I."/>
            <person name="Bond D.R."/>
        </authorList>
    </citation>
    <scope>NUCLEOTIDE SEQUENCE [LARGE SCALE GENOMIC DNA]</scope>
    <source>
        <strain evidence="3 4">Red1</strain>
    </source>
</reference>
<dbReference type="EMBL" id="CP010311">
    <property type="protein sequence ID" value="AJF06542.1"/>
    <property type="molecule type" value="Genomic_DNA"/>
</dbReference>
<dbReference type="Proteomes" id="UP000035036">
    <property type="component" value="Chromosome"/>
</dbReference>
<dbReference type="RefSeq" id="WP_040200192.1">
    <property type="nucleotide sequence ID" value="NZ_CP010311.1"/>
</dbReference>
<keyword evidence="1" id="KW-1133">Transmembrane helix</keyword>
<dbReference type="HOGENOM" id="CLU_1164559_0_0_7"/>
<dbReference type="Pfam" id="PF07589">
    <property type="entry name" value="PEP-CTERM"/>
    <property type="match status" value="1"/>
</dbReference>
<dbReference type="NCBIfam" id="TIGR02595">
    <property type="entry name" value="PEP_CTERM"/>
    <property type="match status" value="1"/>
</dbReference>
<keyword evidence="4" id="KW-1185">Reference proteome</keyword>
<feature type="domain" description="Ice-binding protein C-terminal" evidence="2">
    <location>
        <begin position="213"/>
        <end position="237"/>
    </location>
</feature>
<dbReference type="InterPro" id="IPR013424">
    <property type="entry name" value="Ice-binding_C"/>
</dbReference>
<protein>
    <recommendedName>
        <fullName evidence="2">Ice-binding protein C-terminal domain-containing protein</fullName>
    </recommendedName>
</protein>
<dbReference type="OrthoDB" id="9997989at2"/>